<protein>
    <submittedName>
        <fullName evidence="2">Uncharacterized protein</fullName>
    </submittedName>
</protein>
<evidence type="ECO:0000313" key="2">
    <source>
        <dbReference type="EMBL" id="VEF11251.1"/>
    </source>
</evidence>
<gene>
    <name evidence="2" type="ORF">NCTC9428_02868</name>
</gene>
<sequence>MLQDKAASFKPQKPYVWAIRGIGKTLRQSVSVNETGYRQRPRRACGDNSYERELQNRK</sequence>
<evidence type="ECO:0000256" key="1">
    <source>
        <dbReference type="SAM" id="MobiDB-lite"/>
    </source>
</evidence>
<dbReference type="AlphaFoldDB" id="A0A448DWP2"/>
<reference evidence="2 3" key="1">
    <citation type="submission" date="2018-12" db="EMBL/GenBank/DDBJ databases">
        <authorList>
            <consortium name="Pathogen Informatics"/>
        </authorList>
    </citation>
    <scope>NUCLEOTIDE SEQUENCE [LARGE SCALE GENOMIC DNA]</scope>
    <source>
        <strain evidence="2 3">NCTC9428</strain>
    </source>
</reference>
<accession>A0A448DWP2</accession>
<name>A0A448DWP2_PSEFL</name>
<evidence type="ECO:0000313" key="3">
    <source>
        <dbReference type="Proteomes" id="UP000281909"/>
    </source>
</evidence>
<feature type="compositionally biased region" description="Basic and acidic residues" evidence="1">
    <location>
        <begin position="49"/>
        <end position="58"/>
    </location>
</feature>
<dbReference type="EMBL" id="LR134318">
    <property type="protein sequence ID" value="VEF11251.1"/>
    <property type="molecule type" value="Genomic_DNA"/>
</dbReference>
<organism evidence="2 3">
    <name type="scientific">Pseudomonas fluorescens</name>
    <dbReference type="NCBI Taxonomy" id="294"/>
    <lineage>
        <taxon>Bacteria</taxon>
        <taxon>Pseudomonadati</taxon>
        <taxon>Pseudomonadota</taxon>
        <taxon>Gammaproteobacteria</taxon>
        <taxon>Pseudomonadales</taxon>
        <taxon>Pseudomonadaceae</taxon>
        <taxon>Pseudomonas</taxon>
    </lineage>
</organism>
<feature type="region of interest" description="Disordered" evidence="1">
    <location>
        <begin position="33"/>
        <end position="58"/>
    </location>
</feature>
<dbReference type="Proteomes" id="UP000281909">
    <property type="component" value="Chromosome"/>
</dbReference>
<proteinExistence type="predicted"/>